<dbReference type="PANTHER" id="PTHR12741">
    <property type="entry name" value="LYST-INTERACTING PROTEIN LIP5 DOPAMINE RESPONSIVE PROTEIN DRG-1"/>
    <property type="match status" value="1"/>
</dbReference>
<keyword evidence="4" id="KW-1003">Cell membrane</keyword>
<feature type="transmembrane region" description="Helical" evidence="14">
    <location>
        <begin position="1714"/>
        <end position="1735"/>
    </location>
</feature>
<feature type="transmembrane region" description="Helical" evidence="14">
    <location>
        <begin position="1343"/>
        <end position="1368"/>
    </location>
</feature>
<feature type="transmembrane region" description="Helical" evidence="14">
    <location>
        <begin position="1506"/>
        <end position="1528"/>
    </location>
</feature>
<evidence type="ECO:0000256" key="14">
    <source>
        <dbReference type="SAM" id="Phobius"/>
    </source>
</evidence>
<dbReference type="SMART" id="SM01205">
    <property type="entry name" value="FKS1_dom1"/>
    <property type="match status" value="1"/>
</dbReference>
<dbReference type="Pfam" id="PF25968">
    <property type="entry name" value="CALS1"/>
    <property type="match status" value="1"/>
</dbReference>
<keyword evidence="6" id="KW-0808">Transferase</keyword>
<dbReference type="EC" id="2.4.1.34" evidence="3"/>
<evidence type="ECO:0000256" key="3">
    <source>
        <dbReference type="ARBA" id="ARBA00012589"/>
    </source>
</evidence>
<dbReference type="EMBL" id="CM035417">
    <property type="protein sequence ID" value="KAH7423736.1"/>
    <property type="molecule type" value="Genomic_DNA"/>
</dbReference>
<gene>
    <name evidence="16" type="ORF">KP509_12G070800</name>
</gene>
<dbReference type="GO" id="GO:0008360">
    <property type="term" value="P:regulation of cell shape"/>
    <property type="evidence" value="ECO:0007669"/>
    <property type="project" value="UniProtKB-KW"/>
</dbReference>
<dbReference type="Pfam" id="PF02364">
    <property type="entry name" value="Glucan_synthase"/>
    <property type="match status" value="1"/>
</dbReference>
<keyword evidence="17" id="KW-1185">Reference proteome</keyword>
<dbReference type="InterPro" id="IPR058851">
    <property type="entry name" value="CALS1_helical"/>
</dbReference>
<dbReference type="Pfam" id="PF14288">
    <property type="entry name" value="FKS1_dom1"/>
    <property type="match status" value="1"/>
</dbReference>
<dbReference type="GO" id="GO:0003843">
    <property type="term" value="F:1,3-beta-D-glucan synthase activity"/>
    <property type="evidence" value="ECO:0007669"/>
    <property type="project" value="UniProtKB-EC"/>
</dbReference>
<dbReference type="PANTHER" id="PTHR12741:SF7">
    <property type="entry name" value="CALLOSE SYNTHASE 12"/>
    <property type="match status" value="1"/>
</dbReference>
<evidence type="ECO:0000256" key="5">
    <source>
        <dbReference type="ARBA" id="ARBA00022676"/>
    </source>
</evidence>
<keyword evidence="7 14" id="KW-0812">Transmembrane</keyword>
<dbReference type="GO" id="GO:0005886">
    <property type="term" value="C:plasma membrane"/>
    <property type="evidence" value="ECO:0007669"/>
    <property type="project" value="TreeGrafter"/>
</dbReference>
<protein>
    <recommendedName>
        <fullName evidence="12">1,3-beta-glucan synthase</fullName>
        <ecNumber evidence="3">2.4.1.34</ecNumber>
    </recommendedName>
    <alternativeName>
        <fullName evidence="12">1,3-beta-glucan synthase</fullName>
    </alternativeName>
</protein>
<dbReference type="EMBL" id="CM035417">
    <property type="protein sequence ID" value="KAH7423735.1"/>
    <property type="molecule type" value="Genomic_DNA"/>
</dbReference>
<accession>A0A8T2TQM0</accession>
<evidence type="ECO:0000256" key="2">
    <source>
        <dbReference type="ARBA" id="ARBA00009040"/>
    </source>
</evidence>
<keyword evidence="10 14" id="KW-0472">Membrane</keyword>
<feature type="transmembrane region" description="Helical" evidence="14">
    <location>
        <begin position="334"/>
        <end position="355"/>
    </location>
</feature>
<evidence type="ECO:0000256" key="9">
    <source>
        <dbReference type="ARBA" id="ARBA00022989"/>
    </source>
</evidence>
<evidence type="ECO:0000256" key="4">
    <source>
        <dbReference type="ARBA" id="ARBA00022475"/>
    </source>
</evidence>
<reference evidence="16" key="1">
    <citation type="submission" date="2021-08" db="EMBL/GenBank/DDBJ databases">
        <title>WGS assembly of Ceratopteris richardii.</title>
        <authorList>
            <person name="Marchant D.B."/>
            <person name="Chen G."/>
            <person name="Jenkins J."/>
            <person name="Shu S."/>
            <person name="Leebens-Mack J."/>
            <person name="Grimwood J."/>
            <person name="Schmutz J."/>
            <person name="Soltis P."/>
            <person name="Soltis D."/>
            <person name="Chen Z.-H."/>
        </authorList>
    </citation>
    <scope>NUCLEOTIDE SEQUENCE</scope>
    <source>
        <strain evidence="16">Whitten #5841</strain>
        <tissue evidence="16">Leaf</tissue>
    </source>
</reference>
<dbReference type="GO" id="GO:0000148">
    <property type="term" value="C:1,3-beta-D-glucan synthase complex"/>
    <property type="evidence" value="ECO:0007669"/>
    <property type="project" value="InterPro"/>
</dbReference>
<dbReference type="OrthoDB" id="1880850at2759"/>
<keyword evidence="5" id="KW-0328">Glycosyltransferase</keyword>
<evidence type="ECO:0000256" key="6">
    <source>
        <dbReference type="ARBA" id="ARBA00022679"/>
    </source>
</evidence>
<evidence type="ECO:0000256" key="11">
    <source>
        <dbReference type="ARBA" id="ARBA00023316"/>
    </source>
</evidence>
<feature type="transmembrane region" description="Helical" evidence="14">
    <location>
        <begin position="1612"/>
        <end position="1634"/>
    </location>
</feature>
<dbReference type="InterPro" id="IPR026899">
    <property type="entry name" value="FKS1-like_dom1"/>
</dbReference>
<evidence type="ECO:0000313" key="16">
    <source>
        <dbReference type="EMBL" id="KAH7423735.1"/>
    </source>
</evidence>
<dbReference type="Proteomes" id="UP000825935">
    <property type="component" value="Chromosome 12"/>
</dbReference>
<dbReference type="GO" id="GO:0006075">
    <property type="term" value="P:(1-&gt;3)-beta-D-glucan biosynthetic process"/>
    <property type="evidence" value="ECO:0007669"/>
    <property type="project" value="InterPro"/>
</dbReference>
<feature type="transmembrane region" description="Helical" evidence="14">
    <location>
        <begin position="1646"/>
        <end position="1666"/>
    </location>
</feature>
<dbReference type="InterPro" id="IPR003440">
    <property type="entry name" value="Glyco_trans_48_dom"/>
</dbReference>
<feature type="transmembrane region" description="Helical" evidence="14">
    <location>
        <begin position="526"/>
        <end position="542"/>
    </location>
</feature>
<name>A0A8T2TQM0_CERRI</name>
<proteinExistence type="inferred from homology"/>
<comment type="caution">
    <text evidence="16">The sequence shown here is derived from an EMBL/GenBank/DDBJ whole genome shotgun (WGS) entry which is preliminary data.</text>
</comment>
<feature type="transmembrane region" description="Helical" evidence="14">
    <location>
        <begin position="303"/>
        <end position="322"/>
    </location>
</feature>
<evidence type="ECO:0000256" key="10">
    <source>
        <dbReference type="ARBA" id="ARBA00023136"/>
    </source>
</evidence>
<feature type="transmembrane region" description="Helical" evidence="14">
    <location>
        <begin position="1579"/>
        <end position="1600"/>
    </location>
</feature>
<keyword evidence="9 14" id="KW-1133">Transmembrane helix</keyword>
<evidence type="ECO:0000259" key="15">
    <source>
        <dbReference type="SMART" id="SM01205"/>
    </source>
</evidence>
<evidence type="ECO:0000256" key="8">
    <source>
        <dbReference type="ARBA" id="ARBA00022960"/>
    </source>
</evidence>
<keyword evidence="8" id="KW-0133">Cell shape</keyword>
<sequence>MAYKEDFEDVYKYNILQLNEGSIGSDDGLQFPAVRAATEALKRVKDLRRPPAEALLVRENTDIFDWLGAFFGFQADNVRNQRENVVLLLANYQMSLQPPPEPMSRLDRSAVQRLRKKLLKNYTMWCSYFHKKPNLWLPKKAHNIDDHRELLYSCLYLLIWGEAANLRFMPECLSFIFHNMAMELNSIIEFQMDAETGQYTPASYGRNGFLIRVVQPIYTTVKGEAEASNGGKSPHSAWRNYDDMNEYFWTKRCFKQLSWPLKQSSSYLVAPNKNRRRNSRPIGKTGFVEQRSFWNIFRSFDHLWISLILMLQAMMILAFNGDGLPWHVLRDRDVIAALLTVFITWAGLRCMQAVLDAGMQYSLISSETKMIGIRIFLKILVAAGWTTAFSVLLSRAWQQRMKDRHWSPEAESLLKEFLEAAALFILPETLAIVLFLVPWVRNFLEKSEFRVLHALTWWFQTRLFVARGLREGVIDSLKYATFWLAILSVKFSFSYFLQVRPLVAPTRELLNLNIVEFQWHEFFRNHNRFVVVVLWAPVVLIYAMDLQIWYSIASSLVGAAIGLFSHIGEIRNMEQLKLRFPFFASAVAFNLSPEVEKYMKQPSPHYRLVALFRDMVRRVKLRYGLEKAYTTFEKSSPESLKFAKLWNEILFHLRQEDLVSDYEVELLQVPQFSWNIDVMQWPSVLLSNSVLVALGFARDWRSVDCQKLWEKISKNEYRKCAVLECYYSFKHLMSRVLKDDSAESSIVEHLFMEIENEIHLKTFCQSYKVNLIPEVHAHIVSVVEAILKRPGLKDIQKVVDTLQNLYDVVVRDFPVQKRQYESLRGAGLVAESNSLLFVDAVKLPDPDDELFFHVLKRLHITLSTKEALDDVPKNIDAKRRISFFSNSLFMNMPHAPSLERMRSFSVLTPYYSEDVIYTKDQLRIPNEDGVTILYYLQSVYPDEWNNFLERMGLKESDHPEEDLWNNKDRLKQLRLWASYRGQTLSRTVRGMMYYQHALDALAYYDADFEPDFQVSSHSRQLESLSYSFRIAGKPFQTGAYSGGAKPQMKADRKVKRSKAIARLKFTYVVACQIYGTQKGKKDAKADDIYFLMQTNPAVRVAYVDEVPTDHGVQYFSVLVKYDTYLDKEIEIYRIQLPGPLKLGEGKPENQNHAIIFTRGDAIQTIDMNQDNYFEEALKMRNLLEEFDKHYGIRRPQILGVREHVFTGSVSSLAWFMSAQETSFVTLGQRVLARPLKVRMHYGHPDVFDRLWFLTRGGISKASRVINISEDIFAGFNCTLRGGNVTHHEYIQVGKGRDVGLNQIALFEAKVSSGNGEQMLSRDVYRLGHHLDFFRMLSFYHTTVGFYIANMLIVLTVYAFLWGRVYLALSGIEDVVKNSIVNTALSASLNQQFIFQMGLFTALPMIIENTLELGFSGAVWDFITMQLELCSVFYAFSLGTKCHYFGRTLLHGGAKYRATGRGFVVRHESFAENYRLYARSHFVKGVELIVLLIIYEAYGGTASSTVVYILLTFSSWFLALSWLIAPFLFNPTGFDWLQTVYDLEDFQSWLWYKGGVLTKAEQSWEIWWNEENDHLRTTDFWGRVLEIVLNIRFFLIHYGMVYRLHIADNNKSVLVYFVSWIYILCAMALYMILAYAGEKYAAKKHLYFRAIQAFVGLLVALVIVLLLELTDFQLVDLLLSFLAFLPTGWGFISICIVLKPFIVNTIAWPVIVSMARLYELAIAGIVIVPLAILSWIPGFQAMQTRILFNQAFSRGLQLSRILTAKKPTRG</sequence>
<comment type="subcellular location">
    <subcellularLocation>
        <location evidence="1">Cell membrane</location>
        <topology evidence="1">Multi-pass membrane protein</topology>
    </subcellularLocation>
</comment>
<feature type="domain" description="1,3-beta-glucan synthase component FKS1-like" evidence="15">
    <location>
        <begin position="147"/>
        <end position="262"/>
    </location>
</feature>
<evidence type="ECO:0000256" key="13">
    <source>
        <dbReference type="ARBA" id="ARBA00047777"/>
    </source>
</evidence>
<evidence type="ECO:0000256" key="1">
    <source>
        <dbReference type="ARBA" id="ARBA00004651"/>
    </source>
</evidence>
<feature type="transmembrane region" description="Helical" evidence="14">
    <location>
        <begin position="479"/>
        <end position="497"/>
    </location>
</feature>
<feature type="transmembrane region" description="Helical" evidence="14">
    <location>
        <begin position="1678"/>
        <end position="1702"/>
    </location>
</feature>
<evidence type="ECO:0000256" key="12">
    <source>
        <dbReference type="ARBA" id="ARBA00032165"/>
    </source>
</evidence>
<comment type="similarity">
    <text evidence="2">Belongs to the glycosyltransferase 48 family.</text>
</comment>
<evidence type="ECO:0000256" key="7">
    <source>
        <dbReference type="ARBA" id="ARBA00022692"/>
    </source>
</evidence>
<comment type="catalytic activity">
    <reaction evidence="13">
        <text>[(1-&gt;3)-beta-D-glucosyl](n) + UDP-alpha-D-glucose = [(1-&gt;3)-beta-D-glucosyl](n+1) + UDP + H(+)</text>
        <dbReference type="Rhea" id="RHEA:21476"/>
        <dbReference type="Rhea" id="RHEA-COMP:11146"/>
        <dbReference type="Rhea" id="RHEA-COMP:14303"/>
        <dbReference type="ChEBI" id="CHEBI:15378"/>
        <dbReference type="ChEBI" id="CHEBI:37671"/>
        <dbReference type="ChEBI" id="CHEBI:58223"/>
        <dbReference type="ChEBI" id="CHEBI:58885"/>
        <dbReference type="EC" id="2.4.1.34"/>
    </reaction>
</comment>
<dbReference type="OMA" id="DMNQDNH"/>
<keyword evidence="11" id="KW-0961">Cell wall biogenesis/degradation</keyword>
<evidence type="ECO:0000313" key="17">
    <source>
        <dbReference type="Proteomes" id="UP000825935"/>
    </source>
</evidence>
<organism evidence="16 17">
    <name type="scientific">Ceratopteris richardii</name>
    <name type="common">Triangle waterfern</name>
    <dbReference type="NCBI Taxonomy" id="49495"/>
    <lineage>
        <taxon>Eukaryota</taxon>
        <taxon>Viridiplantae</taxon>
        <taxon>Streptophyta</taxon>
        <taxon>Embryophyta</taxon>
        <taxon>Tracheophyta</taxon>
        <taxon>Polypodiopsida</taxon>
        <taxon>Polypodiidae</taxon>
        <taxon>Polypodiales</taxon>
        <taxon>Pteridineae</taxon>
        <taxon>Pteridaceae</taxon>
        <taxon>Parkerioideae</taxon>
        <taxon>Ceratopteris</taxon>
    </lineage>
</organism>
<feature type="transmembrane region" description="Helical" evidence="14">
    <location>
        <begin position="417"/>
        <end position="440"/>
    </location>
</feature>
<feature type="transmembrane region" description="Helical" evidence="14">
    <location>
        <begin position="375"/>
        <end position="397"/>
    </location>
</feature>